<dbReference type="Pfam" id="PF00561">
    <property type="entry name" value="Abhydrolase_1"/>
    <property type="match status" value="1"/>
</dbReference>
<evidence type="ECO:0000256" key="5">
    <source>
        <dbReference type="ARBA" id="ARBA00023098"/>
    </source>
</evidence>
<dbReference type="OrthoDB" id="9974421at2759"/>
<dbReference type="RefSeq" id="XP_025414286.1">
    <property type="nucleotide sequence ID" value="XM_025558501.1"/>
</dbReference>
<sequence length="403" mass="46845">MDIFVQFASNLQRNPESLEGKVLTQTKSTKSDQILSQGYPIEIHEIETKDHYMVGMERIPYSKNNVNKTIGKPIILLHGLYGTSMFYTLTNKSLSFILSDAGFDVWLLNFRLAGISKYIKNPRTGMVTPLKNVSWNFSFDELGIYDTTAGIDYILNKTGHDKLHMGGYSFGATICLIALAERPEYNDKIDKLILIVPTARMKYYDRRLIILKIFPYLFHRPLRGLEYIPKMKQPDNQWFGNQCKNKKYMKWFCIYAMDVLQGNYLAIDYETIDILKTYPQPTSIKVMTHYYQLILADHFRKYDYGKKGNIKYYHSNTPPDYDLSKVMAATYIYHSKYDVIAPPKDIKWLIKRLPNVKNVTMVKKFSHMGFATSPHLRPINILIAKQLLVDDCNNDMLSNKTYS</sequence>
<protein>
    <recommendedName>
        <fullName evidence="7">Lipase</fullName>
    </recommendedName>
</protein>
<keyword evidence="6" id="KW-0325">Glycoprotein</keyword>
<accession>A0A8B8FV78</accession>
<feature type="active site" description="Charge relay system" evidence="8">
    <location>
        <position position="338"/>
    </location>
</feature>
<dbReference type="FunFam" id="3.40.50.1820:FF:000057">
    <property type="entry name" value="Lipase"/>
    <property type="match status" value="1"/>
</dbReference>
<dbReference type="InterPro" id="IPR025483">
    <property type="entry name" value="Lipase_euk"/>
</dbReference>
<evidence type="ECO:0000256" key="7">
    <source>
        <dbReference type="PIRNR" id="PIRNR000862"/>
    </source>
</evidence>
<evidence type="ECO:0000256" key="6">
    <source>
        <dbReference type="ARBA" id="ARBA00023180"/>
    </source>
</evidence>
<keyword evidence="3 7" id="KW-0378">Hydrolase</keyword>
<evidence type="ECO:0000313" key="11">
    <source>
        <dbReference type="RefSeq" id="XP_025414286.1"/>
    </source>
</evidence>
<dbReference type="GeneID" id="112686289"/>
<evidence type="ECO:0000256" key="1">
    <source>
        <dbReference type="ARBA" id="ARBA00010701"/>
    </source>
</evidence>
<keyword evidence="10" id="KW-1185">Reference proteome</keyword>
<keyword evidence="5" id="KW-0443">Lipid metabolism</keyword>
<dbReference type="Proteomes" id="UP000694846">
    <property type="component" value="Unplaced"/>
</dbReference>
<name>A0A8B8FV78_9HEMI</name>
<dbReference type="InterPro" id="IPR000073">
    <property type="entry name" value="AB_hydrolase_1"/>
</dbReference>
<dbReference type="InterPro" id="IPR029058">
    <property type="entry name" value="AB_hydrolase_fold"/>
</dbReference>
<proteinExistence type="inferred from homology"/>
<evidence type="ECO:0000256" key="3">
    <source>
        <dbReference type="ARBA" id="ARBA00022801"/>
    </source>
</evidence>
<dbReference type="AlphaFoldDB" id="A0A8B8FV78"/>
<comment type="similarity">
    <text evidence="1 7">Belongs to the AB hydrolase superfamily. Lipase family.</text>
</comment>
<evidence type="ECO:0000313" key="10">
    <source>
        <dbReference type="Proteomes" id="UP000694846"/>
    </source>
</evidence>
<dbReference type="Gene3D" id="3.40.50.1820">
    <property type="entry name" value="alpha/beta hydrolase"/>
    <property type="match status" value="1"/>
</dbReference>
<keyword evidence="4 7" id="KW-0442">Lipid degradation</keyword>
<dbReference type="GO" id="GO:0016788">
    <property type="term" value="F:hydrolase activity, acting on ester bonds"/>
    <property type="evidence" value="ECO:0007669"/>
    <property type="project" value="InterPro"/>
</dbReference>
<evidence type="ECO:0000256" key="2">
    <source>
        <dbReference type="ARBA" id="ARBA00022729"/>
    </source>
</evidence>
<feature type="active site" description="Nucleophile" evidence="8">
    <location>
        <position position="169"/>
    </location>
</feature>
<dbReference type="PIRSF" id="PIRSF000862">
    <property type="entry name" value="Steryl_ester_lip"/>
    <property type="match status" value="1"/>
</dbReference>
<keyword evidence="2" id="KW-0732">Signal</keyword>
<evidence type="ECO:0000259" key="9">
    <source>
        <dbReference type="Pfam" id="PF00561"/>
    </source>
</evidence>
<feature type="active site" description="Charge relay system" evidence="8">
    <location>
        <position position="367"/>
    </location>
</feature>
<dbReference type="PANTHER" id="PTHR11005">
    <property type="entry name" value="LYSOSOMAL ACID LIPASE-RELATED"/>
    <property type="match status" value="1"/>
</dbReference>
<organism evidence="10 11">
    <name type="scientific">Sipha flava</name>
    <name type="common">yellow sugarcane aphid</name>
    <dbReference type="NCBI Taxonomy" id="143950"/>
    <lineage>
        <taxon>Eukaryota</taxon>
        <taxon>Metazoa</taxon>
        <taxon>Ecdysozoa</taxon>
        <taxon>Arthropoda</taxon>
        <taxon>Hexapoda</taxon>
        <taxon>Insecta</taxon>
        <taxon>Pterygota</taxon>
        <taxon>Neoptera</taxon>
        <taxon>Paraneoptera</taxon>
        <taxon>Hemiptera</taxon>
        <taxon>Sternorrhyncha</taxon>
        <taxon>Aphidomorpha</taxon>
        <taxon>Aphidoidea</taxon>
        <taxon>Aphididae</taxon>
        <taxon>Sipha</taxon>
    </lineage>
</organism>
<dbReference type="GO" id="GO:0016042">
    <property type="term" value="P:lipid catabolic process"/>
    <property type="evidence" value="ECO:0007669"/>
    <property type="project" value="UniProtKB-KW"/>
</dbReference>
<evidence type="ECO:0000256" key="8">
    <source>
        <dbReference type="PIRSR" id="PIRSR000862-1"/>
    </source>
</evidence>
<feature type="domain" description="AB hydrolase-1" evidence="9">
    <location>
        <begin position="72"/>
        <end position="219"/>
    </location>
</feature>
<evidence type="ECO:0000256" key="4">
    <source>
        <dbReference type="ARBA" id="ARBA00022963"/>
    </source>
</evidence>
<gene>
    <name evidence="11" type="primary">LOC112686289</name>
</gene>
<reference evidence="11" key="1">
    <citation type="submission" date="2025-08" db="UniProtKB">
        <authorList>
            <consortium name="RefSeq"/>
        </authorList>
    </citation>
    <scope>IDENTIFICATION</scope>
    <source>
        <tissue evidence="11">Whole body</tissue>
    </source>
</reference>
<dbReference type="SUPFAM" id="SSF53474">
    <property type="entry name" value="alpha/beta-Hydrolases"/>
    <property type="match status" value="1"/>
</dbReference>